<dbReference type="Pfam" id="PF19447">
    <property type="entry name" value="DUF5985"/>
    <property type="match status" value="1"/>
</dbReference>
<dbReference type="AlphaFoldDB" id="A0A1M7NP17"/>
<reference evidence="3" key="1">
    <citation type="submission" date="2016-11" db="EMBL/GenBank/DDBJ databases">
        <authorList>
            <person name="Varghese N."/>
            <person name="Submissions S."/>
        </authorList>
    </citation>
    <scope>NUCLEOTIDE SEQUENCE [LARGE SCALE GENOMIC DNA]</scope>
    <source>
        <strain evidence="3">Sac-22</strain>
    </source>
</reference>
<organism evidence="2 3">
    <name type="scientific">Duganella sacchari</name>
    <dbReference type="NCBI Taxonomy" id="551987"/>
    <lineage>
        <taxon>Bacteria</taxon>
        <taxon>Pseudomonadati</taxon>
        <taxon>Pseudomonadota</taxon>
        <taxon>Betaproteobacteria</taxon>
        <taxon>Burkholderiales</taxon>
        <taxon>Oxalobacteraceae</taxon>
        <taxon>Telluria group</taxon>
        <taxon>Duganella</taxon>
    </lineage>
</organism>
<name>A0A1M7NP17_9BURK</name>
<keyword evidence="3" id="KW-1185">Reference proteome</keyword>
<dbReference type="STRING" id="551987.SAMN05192549_10490"/>
<dbReference type="InterPro" id="IPR046027">
    <property type="entry name" value="DUF5985"/>
</dbReference>
<feature type="transmembrane region" description="Helical" evidence="1">
    <location>
        <begin position="12"/>
        <end position="32"/>
    </location>
</feature>
<evidence type="ECO:0000256" key="1">
    <source>
        <dbReference type="SAM" id="Phobius"/>
    </source>
</evidence>
<keyword evidence="1" id="KW-1133">Transmembrane helix</keyword>
<protein>
    <submittedName>
        <fullName evidence="2">Uncharacterized protein</fullName>
    </submittedName>
</protein>
<keyword evidence="1" id="KW-0472">Membrane</keyword>
<gene>
    <name evidence="2" type="ORF">SAMN05192549_10490</name>
</gene>
<evidence type="ECO:0000313" key="2">
    <source>
        <dbReference type="EMBL" id="SHN05731.1"/>
    </source>
</evidence>
<evidence type="ECO:0000313" key="3">
    <source>
        <dbReference type="Proteomes" id="UP000184339"/>
    </source>
</evidence>
<dbReference type="RefSeq" id="WP_229255653.1">
    <property type="nucleotide sequence ID" value="NZ_FRCX01000004.1"/>
</dbReference>
<feature type="transmembrane region" description="Helical" evidence="1">
    <location>
        <begin position="44"/>
        <end position="63"/>
    </location>
</feature>
<sequence length="66" mass="7566">MLSTYRRNRGRLLFWSGLCFIGMSVNNILLVLDKLVFPEIDLLPLRLVSALVALLLLLFGLIYETK</sequence>
<dbReference type="EMBL" id="FRCX01000004">
    <property type="protein sequence ID" value="SHN05731.1"/>
    <property type="molecule type" value="Genomic_DNA"/>
</dbReference>
<accession>A0A1M7NP17</accession>
<keyword evidence="1" id="KW-0812">Transmembrane</keyword>
<dbReference type="Proteomes" id="UP000184339">
    <property type="component" value="Unassembled WGS sequence"/>
</dbReference>
<proteinExistence type="predicted"/>